<evidence type="ECO:0000313" key="8">
    <source>
        <dbReference type="EMBL" id="MET3693968.1"/>
    </source>
</evidence>
<evidence type="ECO:0000256" key="1">
    <source>
        <dbReference type="ARBA" id="ARBA00022475"/>
    </source>
</evidence>
<sequence length="124" mass="13458">MIRFLKGLVLLPVAILVVAFAVANRDAVRVSFDPLSPDMPVFSATLPLYLLMFIAVALGVLLGGCGAWLGQASTRRTSAERRREIRRLEGETARLKTYAPPPANEGPNGIYRNASDRVALPAPR</sequence>
<feature type="transmembrane region" description="Helical" evidence="6">
    <location>
        <begin position="49"/>
        <end position="69"/>
    </location>
</feature>
<dbReference type="EMBL" id="JBEPMM010000011">
    <property type="protein sequence ID" value="MET3693968.1"/>
    <property type="molecule type" value="Genomic_DNA"/>
</dbReference>
<dbReference type="RefSeq" id="WP_238277150.1">
    <property type="nucleotide sequence ID" value="NZ_BPQL01000020.1"/>
</dbReference>
<keyword evidence="3 6" id="KW-1133">Transmembrane helix</keyword>
<feature type="region of interest" description="Disordered" evidence="5">
    <location>
        <begin position="96"/>
        <end position="124"/>
    </location>
</feature>
<feature type="domain" description="Lipopolysaccharide assembly protein A" evidence="7">
    <location>
        <begin position="41"/>
        <end position="91"/>
    </location>
</feature>
<evidence type="ECO:0000256" key="5">
    <source>
        <dbReference type="SAM" id="MobiDB-lite"/>
    </source>
</evidence>
<dbReference type="InterPro" id="IPR010445">
    <property type="entry name" value="LapA_dom"/>
</dbReference>
<evidence type="ECO:0000313" key="9">
    <source>
        <dbReference type="Proteomes" id="UP001549145"/>
    </source>
</evidence>
<protein>
    <submittedName>
        <fullName evidence="8">Integral membrane protein</fullName>
    </submittedName>
</protein>
<evidence type="ECO:0000256" key="4">
    <source>
        <dbReference type="ARBA" id="ARBA00023136"/>
    </source>
</evidence>
<dbReference type="Pfam" id="PF06305">
    <property type="entry name" value="LapA_dom"/>
    <property type="match status" value="1"/>
</dbReference>
<name>A0ABV2L813_9HYPH</name>
<comment type="caution">
    <text evidence="8">The sequence shown here is derived from an EMBL/GenBank/DDBJ whole genome shotgun (WGS) entry which is preliminary data.</text>
</comment>
<evidence type="ECO:0000256" key="3">
    <source>
        <dbReference type="ARBA" id="ARBA00022989"/>
    </source>
</evidence>
<gene>
    <name evidence="8" type="ORF">ABID43_003523</name>
</gene>
<keyword evidence="2 6" id="KW-0812">Transmembrane</keyword>
<dbReference type="Proteomes" id="UP001549145">
    <property type="component" value="Unassembled WGS sequence"/>
</dbReference>
<keyword evidence="4 6" id="KW-0472">Membrane</keyword>
<evidence type="ECO:0000259" key="7">
    <source>
        <dbReference type="Pfam" id="PF06305"/>
    </source>
</evidence>
<accession>A0ABV2L813</accession>
<reference evidence="8 9" key="1">
    <citation type="submission" date="2024-06" db="EMBL/GenBank/DDBJ databases">
        <title>Genomic Encyclopedia of Type Strains, Phase IV (KMG-IV): sequencing the most valuable type-strain genomes for metagenomic binning, comparative biology and taxonomic classification.</title>
        <authorList>
            <person name="Goeker M."/>
        </authorList>
    </citation>
    <scope>NUCLEOTIDE SEQUENCE [LARGE SCALE GENOMIC DNA]</scope>
    <source>
        <strain evidence="8 9">DSM 21331</strain>
    </source>
</reference>
<proteinExistence type="predicted"/>
<evidence type="ECO:0000256" key="2">
    <source>
        <dbReference type="ARBA" id="ARBA00022692"/>
    </source>
</evidence>
<evidence type="ECO:0000256" key="6">
    <source>
        <dbReference type="SAM" id="Phobius"/>
    </source>
</evidence>
<keyword evidence="1" id="KW-1003">Cell membrane</keyword>
<keyword evidence="9" id="KW-1185">Reference proteome</keyword>
<organism evidence="8 9">
    <name type="scientific">Methylobacterium goesingense</name>
    <dbReference type="NCBI Taxonomy" id="243690"/>
    <lineage>
        <taxon>Bacteria</taxon>
        <taxon>Pseudomonadati</taxon>
        <taxon>Pseudomonadota</taxon>
        <taxon>Alphaproteobacteria</taxon>
        <taxon>Hyphomicrobiales</taxon>
        <taxon>Methylobacteriaceae</taxon>
        <taxon>Methylobacterium</taxon>
    </lineage>
</organism>